<dbReference type="SMART" id="SM01012">
    <property type="entry name" value="ANTAR"/>
    <property type="match status" value="1"/>
</dbReference>
<dbReference type="Gene3D" id="1.10.10.10">
    <property type="entry name" value="Winged helix-like DNA-binding domain superfamily/Winged helix DNA-binding domain"/>
    <property type="match status" value="1"/>
</dbReference>
<evidence type="ECO:0000259" key="1">
    <source>
        <dbReference type="PROSITE" id="PS50921"/>
    </source>
</evidence>
<dbReference type="InterPro" id="IPR036388">
    <property type="entry name" value="WH-like_DNA-bd_sf"/>
</dbReference>
<dbReference type="SUPFAM" id="SSF52172">
    <property type="entry name" value="CheY-like"/>
    <property type="match status" value="1"/>
</dbReference>
<dbReference type="GO" id="GO:0003723">
    <property type="term" value="F:RNA binding"/>
    <property type="evidence" value="ECO:0007669"/>
    <property type="project" value="InterPro"/>
</dbReference>
<sequence>MVNIIVAFSSQKDGINIRNLLMRHGHNVVTVCTNGAAVSQAVDQMEGSDGIVVSGYKYQDMTYSDLLADLPDTWQMIVMASPGNLSHIFEYNVIKIPMPVKVYDLFTTLQAIETTIMRQRKKRREKPKERSSAERALLEHAKSLLMETKNMSEIEAHRYIQKCSMDNGTNMVETAQMVIEIYSQA</sequence>
<dbReference type="AlphaFoldDB" id="A0A3E2TRN3"/>
<accession>A0A3E2TRN3</accession>
<dbReference type="Pfam" id="PF03861">
    <property type="entry name" value="ANTAR"/>
    <property type="match status" value="1"/>
</dbReference>
<dbReference type="PROSITE" id="PS50921">
    <property type="entry name" value="ANTAR"/>
    <property type="match status" value="1"/>
</dbReference>
<reference evidence="2 3" key="1">
    <citation type="submission" date="2018-08" db="EMBL/GenBank/DDBJ databases">
        <title>A genome reference for cultivated species of the human gut microbiota.</title>
        <authorList>
            <person name="Zou Y."/>
            <person name="Xue W."/>
            <person name="Luo G."/>
        </authorList>
    </citation>
    <scope>NUCLEOTIDE SEQUENCE [LARGE SCALE GENOMIC DNA]</scope>
    <source>
        <strain evidence="2 3">AF45-17</strain>
    </source>
</reference>
<comment type="caution">
    <text evidence="2">The sequence shown here is derived from an EMBL/GenBank/DDBJ whole genome shotgun (WGS) entry which is preliminary data.</text>
</comment>
<protein>
    <submittedName>
        <fullName evidence="2">ANTAR domain-containing protein</fullName>
    </submittedName>
</protein>
<name>A0A3E2TRN3_9FIRM</name>
<dbReference type="EMBL" id="QVEP01000005">
    <property type="protein sequence ID" value="RGB81468.1"/>
    <property type="molecule type" value="Genomic_DNA"/>
</dbReference>
<dbReference type="InterPro" id="IPR005561">
    <property type="entry name" value="ANTAR"/>
</dbReference>
<proteinExistence type="predicted"/>
<dbReference type="InterPro" id="IPR011006">
    <property type="entry name" value="CheY-like_superfamily"/>
</dbReference>
<feature type="domain" description="ANTAR" evidence="1">
    <location>
        <begin position="118"/>
        <end position="179"/>
    </location>
</feature>
<organism evidence="2 3">
    <name type="scientific">Coprococcus catus</name>
    <dbReference type="NCBI Taxonomy" id="116085"/>
    <lineage>
        <taxon>Bacteria</taxon>
        <taxon>Bacillati</taxon>
        <taxon>Bacillota</taxon>
        <taxon>Clostridia</taxon>
        <taxon>Lachnospirales</taxon>
        <taxon>Lachnospiraceae</taxon>
        <taxon>Coprococcus</taxon>
    </lineage>
</organism>
<evidence type="ECO:0000313" key="3">
    <source>
        <dbReference type="Proteomes" id="UP000260773"/>
    </source>
</evidence>
<evidence type="ECO:0000313" key="2">
    <source>
        <dbReference type="EMBL" id="RGB81468.1"/>
    </source>
</evidence>
<dbReference type="Proteomes" id="UP000260773">
    <property type="component" value="Unassembled WGS sequence"/>
</dbReference>
<gene>
    <name evidence="2" type="ORF">DW070_03190</name>
</gene>